<dbReference type="Gramene" id="BGIOSGA033684-TA">
    <property type="protein sequence ID" value="BGIOSGA033684-PA"/>
    <property type="gene ID" value="BGIOSGA033684"/>
</dbReference>
<keyword evidence="5" id="KW-0611">Plant defense</keyword>
<dbReference type="InterPro" id="IPR058922">
    <property type="entry name" value="WHD_DRP"/>
</dbReference>
<evidence type="ECO:0000256" key="6">
    <source>
        <dbReference type="ARBA" id="ARBA00023054"/>
    </source>
</evidence>
<dbReference type="HOGENOM" id="CLU_000837_25_0_1"/>
<dbReference type="GO" id="GO:0009626">
    <property type="term" value="P:plant-type hypersensitive response"/>
    <property type="evidence" value="ECO:0007669"/>
    <property type="project" value="UniProtKB-ARBA"/>
</dbReference>
<dbReference type="AlphaFoldDB" id="A2ZG24"/>
<protein>
    <submittedName>
        <fullName evidence="12">Uncharacterized protein</fullName>
    </submittedName>
</protein>
<name>A2ZG24_ORYSI</name>
<evidence type="ECO:0000259" key="8">
    <source>
        <dbReference type="Pfam" id="PF00931"/>
    </source>
</evidence>
<dbReference type="CDD" id="cd14798">
    <property type="entry name" value="RX-CC_like"/>
    <property type="match status" value="1"/>
</dbReference>
<dbReference type="Gene3D" id="1.10.10.10">
    <property type="entry name" value="Winged helix-like DNA-binding domain superfamily/Winged helix DNA-binding domain"/>
    <property type="match status" value="1"/>
</dbReference>
<dbReference type="InterPro" id="IPR041118">
    <property type="entry name" value="Rx_N"/>
</dbReference>
<sequence>MEFTMGAIGTLLPKLGKLLKEECDMQNSVKEGITFLMAELESIQAALEKISKVPLDQLDKQIKIWARDVKELSYDIEDNIDAFMLRVDGLESTKKNNFARLIDKFHKSLYKVKIRHKIGKDIKDVKNKVEEVMERRDRYKVDDITTKIPSIVDPRILTLYENVTKLVGVNKASEDLIKRLSIGDEVSKKLKMVSIVGFGGLGKTTLAKVVFDMLKVQFDCAGFVPVGQNPDIKKLLWDILIELTKNEMYKGKYMVLDVSSLSERHMIDELREYLNTRRYLIVVDDLWETSTWKMIKCAFVNNNYGSRVITTSRLFEVTKEVSEEFIDVYIMKPLSEDNSRKLFYNRIFGVECKGATDNQLVDSTEMILKKCGGVPLSIITIASLLVHKPVENWSKVYNSIGFGPSDQNEVVQNTRKILSFSYYDLPAHLKTCMLYLSIYPEDHLIEKDSLIWKWVAEGFIHEEQGKRLFEVGERYFIELINRSMIQPTETYGNMDGCRIHDMVLDLIRILATEDNFVKILDRVPEENVSSSYRSVVARRIALHKWGNQDENNSLAADMTRLRSFNAIKCPISMMPSLLSFQVLRVLALENCHVKGGLHLKHVGKLHQLRYLGLRGTNVTELPREIRDLVHLQTLDVRYMGLNLKALPMTVGELSKLMCLHVHGGTRLSAGVGNLKSLQELWLGRGSIDRYENFAIEVGKLTELRILTFCVDKEIDEVTGKSMVESLCALRRIQSLDIYFVSPKNMSAWEHWIHWNPPRQLRLFSMFRICLPRLPAWVNSMRIPHLFRLELAVSAMDAPSLDMVAKLPSLLFLKLFIYQRSPWVVAGGGLFPNLRFFCTNVVPTFLLGAMPMLTKLQFWLPASKEGVIAGDIGLGDLPMLNIVEVFLACQDVMTEQMEDAEAAWRCVVHAHPNRPAIRLHRFGEFEWLKKDRGHDEEDISATNQLDIKDDVKQQQQQNKKKNKRENT</sequence>
<dbReference type="Proteomes" id="UP000007015">
    <property type="component" value="Chromosome 11"/>
</dbReference>
<feature type="region of interest" description="Disordered" evidence="7">
    <location>
        <begin position="937"/>
        <end position="966"/>
    </location>
</feature>
<dbReference type="SUPFAM" id="SSF52058">
    <property type="entry name" value="L domain-like"/>
    <property type="match status" value="1"/>
</dbReference>
<feature type="domain" description="NB-ARC" evidence="8">
    <location>
        <begin position="173"/>
        <end position="348"/>
    </location>
</feature>
<evidence type="ECO:0000259" key="11">
    <source>
        <dbReference type="Pfam" id="PF23598"/>
    </source>
</evidence>
<dbReference type="InterPro" id="IPR002182">
    <property type="entry name" value="NB-ARC"/>
</dbReference>
<dbReference type="CarbonylDB" id="A2ZG24"/>
<evidence type="ECO:0000256" key="2">
    <source>
        <dbReference type="ARBA" id="ARBA00022614"/>
    </source>
</evidence>
<dbReference type="Pfam" id="PF23598">
    <property type="entry name" value="LRR_14"/>
    <property type="match status" value="1"/>
</dbReference>
<dbReference type="InterPro" id="IPR027417">
    <property type="entry name" value="P-loop_NTPase"/>
</dbReference>
<dbReference type="GO" id="GO:0042742">
    <property type="term" value="P:defense response to bacterium"/>
    <property type="evidence" value="ECO:0007669"/>
    <property type="project" value="UniProtKB-ARBA"/>
</dbReference>
<dbReference type="Gene3D" id="3.80.10.10">
    <property type="entry name" value="Ribonuclease Inhibitor"/>
    <property type="match status" value="1"/>
</dbReference>
<dbReference type="PRINTS" id="PR00364">
    <property type="entry name" value="DISEASERSIST"/>
</dbReference>
<organism evidence="12 13">
    <name type="scientific">Oryza sativa subsp. indica</name>
    <name type="common">Rice</name>
    <dbReference type="NCBI Taxonomy" id="39946"/>
    <lineage>
        <taxon>Eukaryota</taxon>
        <taxon>Viridiplantae</taxon>
        <taxon>Streptophyta</taxon>
        <taxon>Embryophyta</taxon>
        <taxon>Tracheophyta</taxon>
        <taxon>Spermatophyta</taxon>
        <taxon>Magnoliopsida</taxon>
        <taxon>Liliopsida</taxon>
        <taxon>Poales</taxon>
        <taxon>Poaceae</taxon>
        <taxon>BOP clade</taxon>
        <taxon>Oryzoideae</taxon>
        <taxon>Oryzeae</taxon>
        <taxon>Oryzinae</taxon>
        <taxon>Oryza</taxon>
        <taxon>Oryza sativa</taxon>
    </lineage>
</organism>
<keyword evidence="3" id="KW-0677">Repeat</keyword>
<dbReference type="PANTHER" id="PTHR23155:SF1116">
    <property type="entry name" value="OS12G0273300 PROTEIN"/>
    <property type="match status" value="1"/>
</dbReference>
<dbReference type="InterPro" id="IPR044974">
    <property type="entry name" value="Disease_R_plants"/>
</dbReference>
<dbReference type="OMA" id="ANTCNIL"/>
<keyword evidence="13" id="KW-1185">Reference proteome</keyword>
<feature type="domain" description="Disease resistance N-terminal" evidence="9">
    <location>
        <begin position="7"/>
        <end position="99"/>
    </location>
</feature>
<dbReference type="InterPro" id="IPR042197">
    <property type="entry name" value="Apaf_helical"/>
</dbReference>
<evidence type="ECO:0000256" key="1">
    <source>
        <dbReference type="ARBA" id="ARBA00008894"/>
    </source>
</evidence>
<evidence type="ECO:0000256" key="4">
    <source>
        <dbReference type="ARBA" id="ARBA00022741"/>
    </source>
</evidence>
<dbReference type="PANTHER" id="PTHR23155">
    <property type="entry name" value="DISEASE RESISTANCE PROTEIN RP"/>
    <property type="match status" value="1"/>
</dbReference>
<evidence type="ECO:0000256" key="3">
    <source>
        <dbReference type="ARBA" id="ARBA00022737"/>
    </source>
</evidence>
<gene>
    <name evidence="12" type="ORF">OsI_36723</name>
</gene>
<evidence type="ECO:0000256" key="5">
    <source>
        <dbReference type="ARBA" id="ARBA00022821"/>
    </source>
</evidence>
<dbReference type="Gene3D" id="1.20.5.4130">
    <property type="match status" value="1"/>
</dbReference>
<dbReference type="GO" id="GO:0043531">
    <property type="term" value="F:ADP binding"/>
    <property type="evidence" value="ECO:0007669"/>
    <property type="project" value="InterPro"/>
</dbReference>
<dbReference type="Pfam" id="PF00931">
    <property type="entry name" value="NB-ARC"/>
    <property type="match status" value="1"/>
</dbReference>
<dbReference type="STRING" id="39946.A2ZG24"/>
<evidence type="ECO:0000313" key="13">
    <source>
        <dbReference type="Proteomes" id="UP000007015"/>
    </source>
</evidence>
<accession>A2ZG24</accession>
<feature type="domain" description="Disease resistance R13L4/SHOC-2-like LRR" evidence="11">
    <location>
        <begin position="561"/>
        <end position="916"/>
    </location>
</feature>
<reference evidence="12 13" key="1">
    <citation type="journal article" date="2005" name="PLoS Biol.">
        <title>The genomes of Oryza sativa: a history of duplications.</title>
        <authorList>
            <person name="Yu J."/>
            <person name="Wang J."/>
            <person name="Lin W."/>
            <person name="Li S."/>
            <person name="Li H."/>
            <person name="Zhou J."/>
            <person name="Ni P."/>
            <person name="Dong W."/>
            <person name="Hu S."/>
            <person name="Zeng C."/>
            <person name="Zhang J."/>
            <person name="Zhang Y."/>
            <person name="Li R."/>
            <person name="Xu Z."/>
            <person name="Li S."/>
            <person name="Li X."/>
            <person name="Zheng H."/>
            <person name="Cong L."/>
            <person name="Lin L."/>
            <person name="Yin J."/>
            <person name="Geng J."/>
            <person name="Li G."/>
            <person name="Shi J."/>
            <person name="Liu J."/>
            <person name="Lv H."/>
            <person name="Li J."/>
            <person name="Wang J."/>
            <person name="Deng Y."/>
            <person name="Ran L."/>
            <person name="Shi X."/>
            <person name="Wang X."/>
            <person name="Wu Q."/>
            <person name="Li C."/>
            <person name="Ren X."/>
            <person name="Wang J."/>
            <person name="Wang X."/>
            <person name="Li D."/>
            <person name="Liu D."/>
            <person name="Zhang X."/>
            <person name="Ji Z."/>
            <person name="Zhao W."/>
            <person name="Sun Y."/>
            <person name="Zhang Z."/>
            <person name="Bao J."/>
            <person name="Han Y."/>
            <person name="Dong L."/>
            <person name="Ji J."/>
            <person name="Chen P."/>
            <person name="Wu S."/>
            <person name="Liu J."/>
            <person name="Xiao Y."/>
            <person name="Bu D."/>
            <person name="Tan J."/>
            <person name="Yang L."/>
            <person name="Ye C."/>
            <person name="Zhang J."/>
            <person name="Xu J."/>
            <person name="Zhou Y."/>
            <person name="Yu Y."/>
            <person name="Zhang B."/>
            <person name="Zhuang S."/>
            <person name="Wei H."/>
            <person name="Liu B."/>
            <person name="Lei M."/>
            <person name="Yu H."/>
            <person name="Li Y."/>
            <person name="Xu H."/>
            <person name="Wei S."/>
            <person name="He X."/>
            <person name="Fang L."/>
            <person name="Zhang Z."/>
            <person name="Zhang Y."/>
            <person name="Huang X."/>
            <person name="Su Z."/>
            <person name="Tong W."/>
            <person name="Li J."/>
            <person name="Tong Z."/>
            <person name="Li S."/>
            <person name="Ye J."/>
            <person name="Wang L."/>
            <person name="Fang L."/>
            <person name="Lei T."/>
            <person name="Chen C."/>
            <person name="Chen H."/>
            <person name="Xu Z."/>
            <person name="Li H."/>
            <person name="Huang H."/>
            <person name="Zhang F."/>
            <person name="Xu H."/>
            <person name="Li N."/>
            <person name="Zhao C."/>
            <person name="Li S."/>
            <person name="Dong L."/>
            <person name="Huang Y."/>
            <person name="Li L."/>
            <person name="Xi Y."/>
            <person name="Qi Q."/>
            <person name="Li W."/>
            <person name="Zhang B."/>
            <person name="Hu W."/>
            <person name="Zhang Y."/>
            <person name="Tian X."/>
            <person name="Jiao Y."/>
            <person name="Liang X."/>
            <person name="Jin J."/>
            <person name="Gao L."/>
            <person name="Zheng W."/>
            <person name="Hao B."/>
            <person name="Liu S."/>
            <person name="Wang W."/>
            <person name="Yuan L."/>
            <person name="Cao M."/>
            <person name="McDermott J."/>
            <person name="Samudrala R."/>
            <person name="Wang J."/>
            <person name="Wong G.K."/>
            <person name="Yang H."/>
        </authorList>
    </citation>
    <scope>NUCLEOTIDE SEQUENCE [LARGE SCALE GENOMIC DNA]</scope>
    <source>
        <strain evidence="13">cv. 93-11</strain>
    </source>
</reference>
<dbReference type="Pfam" id="PF23559">
    <property type="entry name" value="WHD_DRP"/>
    <property type="match status" value="1"/>
</dbReference>
<dbReference type="InterPro" id="IPR032675">
    <property type="entry name" value="LRR_dom_sf"/>
</dbReference>
<dbReference type="InterPro" id="IPR036388">
    <property type="entry name" value="WH-like_DNA-bd_sf"/>
</dbReference>
<dbReference type="Gene3D" id="1.10.8.430">
    <property type="entry name" value="Helical domain of apoptotic protease-activating factors"/>
    <property type="match status" value="1"/>
</dbReference>
<dbReference type="SUPFAM" id="SSF52540">
    <property type="entry name" value="P-loop containing nucleoside triphosphate hydrolases"/>
    <property type="match status" value="1"/>
</dbReference>
<evidence type="ECO:0000259" key="9">
    <source>
        <dbReference type="Pfam" id="PF18052"/>
    </source>
</evidence>
<dbReference type="GO" id="GO:0002758">
    <property type="term" value="P:innate immune response-activating signaling pathway"/>
    <property type="evidence" value="ECO:0007669"/>
    <property type="project" value="UniProtKB-ARBA"/>
</dbReference>
<evidence type="ECO:0000256" key="7">
    <source>
        <dbReference type="SAM" id="MobiDB-lite"/>
    </source>
</evidence>
<evidence type="ECO:0000313" key="12">
    <source>
        <dbReference type="EMBL" id="EAY81558.1"/>
    </source>
</evidence>
<dbReference type="InterPro" id="IPR038005">
    <property type="entry name" value="RX-like_CC"/>
</dbReference>
<comment type="similarity">
    <text evidence="1">Belongs to the disease resistance NB-LRR family.</text>
</comment>
<keyword evidence="6" id="KW-0175">Coiled coil</keyword>
<feature type="compositionally biased region" description="Basic residues" evidence="7">
    <location>
        <begin position="957"/>
        <end position="966"/>
    </location>
</feature>
<evidence type="ECO:0000259" key="10">
    <source>
        <dbReference type="Pfam" id="PF23559"/>
    </source>
</evidence>
<keyword evidence="2" id="KW-0433">Leucine-rich repeat</keyword>
<dbReference type="FunFam" id="1.10.10.10:FF:000322">
    <property type="entry name" value="Probable disease resistance protein At1g63360"/>
    <property type="match status" value="1"/>
</dbReference>
<feature type="domain" description="Disease resistance protein winged helix" evidence="10">
    <location>
        <begin position="438"/>
        <end position="507"/>
    </location>
</feature>
<proteinExistence type="inferred from homology"/>
<dbReference type="InterPro" id="IPR055414">
    <property type="entry name" value="LRR_R13L4/SHOC2-like"/>
</dbReference>
<dbReference type="Pfam" id="PF18052">
    <property type="entry name" value="Rx_N"/>
    <property type="match status" value="1"/>
</dbReference>
<keyword evidence="4" id="KW-0547">Nucleotide-binding</keyword>
<dbReference type="EMBL" id="CM000136">
    <property type="protein sequence ID" value="EAY81558.1"/>
    <property type="molecule type" value="Genomic_DNA"/>
</dbReference>
<dbReference type="Gene3D" id="3.40.50.300">
    <property type="entry name" value="P-loop containing nucleotide triphosphate hydrolases"/>
    <property type="match status" value="1"/>
</dbReference>